<name>A0A0C9WKV9_9AGAR</name>
<dbReference type="EMBL" id="KN838713">
    <property type="protein sequence ID" value="KIJ96704.1"/>
    <property type="molecule type" value="Genomic_DNA"/>
</dbReference>
<feature type="transmembrane region" description="Helical" evidence="9">
    <location>
        <begin position="304"/>
        <end position="325"/>
    </location>
</feature>
<evidence type="ECO:0000256" key="9">
    <source>
        <dbReference type="SAM" id="Phobius"/>
    </source>
</evidence>
<evidence type="ECO:0000256" key="3">
    <source>
        <dbReference type="ARBA" id="ARBA00022692"/>
    </source>
</evidence>
<dbReference type="Proteomes" id="UP000054477">
    <property type="component" value="Unassembled WGS sequence"/>
</dbReference>
<feature type="transmembrane region" description="Helical" evidence="9">
    <location>
        <begin position="499"/>
        <end position="518"/>
    </location>
</feature>
<evidence type="ECO:0000256" key="1">
    <source>
        <dbReference type="ARBA" id="ARBA00004127"/>
    </source>
</evidence>
<keyword evidence="3 9" id="KW-0812">Transmembrane</keyword>
<feature type="transmembrane region" description="Helical" evidence="9">
    <location>
        <begin position="337"/>
        <end position="358"/>
    </location>
</feature>
<dbReference type="HOGENOM" id="CLU_013604_0_0_1"/>
<dbReference type="Gene3D" id="1.20.1510.10">
    <property type="entry name" value="Cation efflux protein transmembrane domain"/>
    <property type="match status" value="1"/>
</dbReference>
<gene>
    <name evidence="10" type="ORF">K443DRAFT_275001</name>
</gene>
<dbReference type="OrthoDB" id="5382797at2759"/>
<reference evidence="10 11" key="1">
    <citation type="submission" date="2014-04" db="EMBL/GenBank/DDBJ databases">
        <authorList>
            <consortium name="DOE Joint Genome Institute"/>
            <person name="Kuo A."/>
            <person name="Kohler A."/>
            <person name="Nagy L.G."/>
            <person name="Floudas D."/>
            <person name="Copeland A."/>
            <person name="Barry K.W."/>
            <person name="Cichocki N."/>
            <person name="Veneault-Fourrey C."/>
            <person name="LaButti K."/>
            <person name="Lindquist E.A."/>
            <person name="Lipzen A."/>
            <person name="Lundell T."/>
            <person name="Morin E."/>
            <person name="Murat C."/>
            <person name="Sun H."/>
            <person name="Tunlid A."/>
            <person name="Henrissat B."/>
            <person name="Grigoriev I.V."/>
            <person name="Hibbett D.S."/>
            <person name="Martin F."/>
            <person name="Nordberg H.P."/>
            <person name="Cantor M.N."/>
            <person name="Hua S.X."/>
        </authorList>
    </citation>
    <scope>NUCLEOTIDE SEQUENCE [LARGE SCALE GENOMIC DNA]</scope>
    <source>
        <strain evidence="10 11">LaAM-08-1</strain>
    </source>
</reference>
<dbReference type="STRING" id="1095629.A0A0C9WKV9"/>
<feature type="compositionally biased region" description="Low complexity" evidence="8">
    <location>
        <begin position="102"/>
        <end position="126"/>
    </location>
</feature>
<dbReference type="PANTHER" id="PTHR46531">
    <property type="entry name" value="ZINC TRANSPORTER 6"/>
    <property type="match status" value="1"/>
</dbReference>
<evidence type="ECO:0000256" key="7">
    <source>
        <dbReference type="ARBA" id="ARBA00023136"/>
    </source>
</evidence>
<comment type="subcellular location">
    <subcellularLocation>
        <location evidence="1">Endomembrane system</location>
        <topology evidence="1">Multi-pass membrane protein</topology>
    </subcellularLocation>
</comment>
<protein>
    <submittedName>
        <fullName evidence="10">Unplaced genomic scaffold K443scaffold_178, whole genome shotgun sequence</fullName>
    </submittedName>
</protein>
<keyword evidence="5 9" id="KW-1133">Transmembrane helix</keyword>
<keyword evidence="7 9" id="KW-0472">Membrane</keyword>
<evidence type="ECO:0000256" key="6">
    <source>
        <dbReference type="ARBA" id="ARBA00023065"/>
    </source>
</evidence>
<keyword evidence="4" id="KW-0862">Zinc</keyword>
<dbReference type="SUPFAM" id="SSF161111">
    <property type="entry name" value="Cation efflux protein transmembrane domain-like"/>
    <property type="match status" value="1"/>
</dbReference>
<organism evidence="10 11">
    <name type="scientific">Laccaria amethystina LaAM-08-1</name>
    <dbReference type="NCBI Taxonomy" id="1095629"/>
    <lineage>
        <taxon>Eukaryota</taxon>
        <taxon>Fungi</taxon>
        <taxon>Dikarya</taxon>
        <taxon>Basidiomycota</taxon>
        <taxon>Agaricomycotina</taxon>
        <taxon>Agaricomycetes</taxon>
        <taxon>Agaricomycetidae</taxon>
        <taxon>Agaricales</taxon>
        <taxon>Agaricineae</taxon>
        <taxon>Hydnangiaceae</taxon>
        <taxon>Laccaria</taxon>
    </lineage>
</organism>
<feature type="transmembrane region" description="Helical" evidence="9">
    <location>
        <begin position="378"/>
        <end position="398"/>
    </location>
</feature>
<evidence type="ECO:0000256" key="2">
    <source>
        <dbReference type="ARBA" id="ARBA00022448"/>
    </source>
</evidence>
<feature type="transmembrane region" description="Helical" evidence="9">
    <location>
        <begin position="525"/>
        <end position="543"/>
    </location>
</feature>
<keyword evidence="11" id="KW-1185">Reference proteome</keyword>
<dbReference type="GO" id="GO:0006829">
    <property type="term" value="P:zinc ion transport"/>
    <property type="evidence" value="ECO:0007669"/>
    <property type="project" value="TreeGrafter"/>
</dbReference>
<dbReference type="GO" id="GO:0005794">
    <property type="term" value="C:Golgi apparatus"/>
    <property type="evidence" value="ECO:0007669"/>
    <property type="project" value="UniProtKB-SubCell"/>
</dbReference>
<proteinExistence type="predicted"/>
<feature type="region of interest" description="Disordered" evidence="8">
    <location>
        <begin position="1"/>
        <end position="72"/>
    </location>
</feature>
<evidence type="ECO:0000313" key="10">
    <source>
        <dbReference type="EMBL" id="KIJ96704.1"/>
    </source>
</evidence>
<feature type="compositionally biased region" description="Low complexity" evidence="8">
    <location>
        <begin position="276"/>
        <end position="290"/>
    </location>
</feature>
<feature type="region of interest" description="Disordered" evidence="8">
    <location>
        <begin position="97"/>
        <end position="242"/>
    </location>
</feature>
<dbReference type="GO" id="GO:0016020">
    <property type="term" value="C:membrane"/>
    <property type="evidence" value="ECO:0007669"/>
    <property type="project" value="UniProtKB-SubCell"/>
</dbReference>
<reference evidence="11" key="2">
    <citation type="submission" date="2015-01" db="EMBL/GenBank/DDBJ databases">
        <title>Evolutionary Origins and Diversification of the Mycorrhizal Mutualists.</title>
        <authorList>
            <consortium name="DOE Joint Genome Institute"/>
            <consortium name="Mycorrhizal Genomics Consortium"/>
            <person name="Kohler A."/>
            <person name="Kuo A."/>
            <person name="Nagy L.G."/>
            <person name="Floudas D."/>
            <person name="Copeland A."/>
            <person name="Barry K.W."/>
            <person name="Cichocki N."/>
            <person name="Veneault-Fourrey C."/>
            <person name="LaButti K."/>
            <person name="Lindquist E.A."/>
            <person name="Lipzen A."/>
            <person name="Lundell T."/>
            <person name="Morin E."/>
            <person name="Murat C."/>
            <person name="Riley R."/>
            <person name="Ohm R."/>
            <person name="Sun H."/>
            <person name="Tunlid A."/>
            <person name="Henrissat B."/>
            <person name="Grigoriev I.V."/>
            <person name="Hibbett D.S."/>
            <person name="Martin F."/>
        </authorList>
    </citation>
    <scope>NUCLEOTIDE SEQUENCE [LARGE SCALE GENOMIC DNA]</scope>
    <source>
        <strain evidence="11">LaAM-08-1</strain>
    </source>
</reference>
<feature type="transmembrane region" description="Helical" evidence="9">
    <location>
        <begin position="432"/>
        <end position="451"/>
    </location>
</feature>
<dbReference type="InterPro" id="IPR052005">
    <property type="entry name" value="CDF_SLC30A"/>
</dbReference>
<dbReference type="PANTHER" id="PTHR46531:SF1">
    <property type="entry name" value="ZINC TRANSPORTER 6"/>
    <property type="match status" value="1"/>
</dbReference>
<feature type="region of interest" description="Disordered" evidence="8">
    <location>
        <begin position="262"/>
        <end position="298"/>
    </location>
</feature>
<feature type="compositionally biased region" description="Basic residues" evidence="8">
    <location>
        <begin position="144"/>
        <end position="154"/>
    </location>
</feature>
<keyword evidence="6" id="KW-0406">Ion transport</keyword>
<keyword evidence="2" id="KW-0813">Transport</keyword>
<evidence type="ECO:0000313" key="11">
    <source>
        <dbReference type="Proteomes" id="UP000054477"/>
    </source>
</evidence>
<feature type="compositionally biased region" description="Low complexity" evidence="8">
    <location>
        <begin position="222"/>
        <end position="237"/>
    </location>
</feature>
<evidence type="ECO:0000256" key="5">
    <source>
        <dbReference type="ARBA" id="ARBA00022989"/>
    </source>
</evidence>
<dbReference type="AlphaFoldDB" id="A0A0C9WKV9"/>
<evidence type="ECO:0000256" key="4">
    <source>
        <dbReference type="ARBA" id="ARBA00022833"/>
    </source>
</evidence>
<accession>A0A0C9WKV9</accession>
<evidence type="ECO:0000256" key="8">
    <source>
        <dbReference type="SAM" id="MobiDB-lite"/>
    </source>
</evidence>
<feature type="compositionally biased region" description="Polar residues" evidence="8">
    <location>
        <begin position="128"/>
        <end position="140"/>
    </location>
</feature>
<dbReference type="InterPro" id="IPR027469">
    <property type="entry name" value="Cation_efflux_TMD_sf"/>
</dbReference>
<sequence length="660" mass="70888">MAQPPQIHRRKSSRDEDENVLIVPPNGIETPAIMAPPPPRNRVYSTPHDIPPSSGQFRMPPRVPMNGTASPLRSSFSMTSPLPHLNGAHARTRSISTPFSRPLASPLSTSFPSTPTLSSPTSPRPSIMVTSHSAPDTSADTAAKHSRRHSRMHSRNLSVFFPRPGSLPASSISEDEGQELELHHSGPIDEEAPAMTMPSASPPTPLGKGFTFGGRPPSSAIPSPMSKTPGSGSSSASRRGHHHKHSLSHNFFSFLEPGGENLHTEPAPIPVSPWTPMSDSAGTSPSSPSPGERPQQVPVQDDRIPVGAAAASIVQFVLGAYLWVCGQQIGSLSCTGLGYWVVFDSFGVALGEVVPPWLASGYNGVRDRLRRPYGNGRLETVLMFAQVVYLMFSSVYVCKETVEHLLLSGGGVEGHHHHHGDEEAVSGLGIDFPVFATLITFLSLVATSLVFNNHTKLVNVTGNRIPSLSAVIRSISSSSKHAHHEPPPTTPLTIMLSNPYVACPLAFCTSIFVIGLLLPTTQHRIADLALALVMAVLTFKVAYRTSVVLGTVLLQTSPPRGMASGKMEAFLRAMREVERHPQVLHLPAPHIWQLTPSPQDVVLGKRRGEGEALVVTLELHVRENLGDDDVLKLTKWAWERCVGALGGRDGSEVTVGVVRG</sequence>